<sequence>MSYIFSLVISDRLLFFFFPFVPCQIIINCHKIGDDALIKLNKVSIQSFGGICPNSLTKSTFEVHFWEQILGMEMLYNLR</sequence>
<name>A0ACC0TM07_POPTR</name>
<dbReference type="EMBL" id="CM009290">
    <property type="protein sequence ID" value="KAI9402625.1"/>
    <property type="molecule type" value="Genomic_DNA"/>
</dbReference>
<evidence type="ECO:0000313" key="2">
    <source>
        <dbReference type="Proteomes" id="UP000006729"/>
    </source>
</evidence>
<organism evidence="1 2">
    <name type="scientific">Populus trichocarpa</name>
    <name type="common">Western balsam poplar</name>
    <name type="synonym">Populus balsamifera subsp. trichocarpa</name>
    <dbReference type="NCBI Taxonomy" id="3694"/>
    <lineage>
        <taxon>Eukaryota</taxon>
        <taxon>Viridiplantae</taxon>
        <taxon>Streptophyta</taxon>
        <taxon>Embryophyta</taxon>
        <taxon>Tracheophyta</taxon>
        <taxon>Spermatophyta</taxon>
        <taxon>Magnoliopsida</taxon>
        <taxon>eudicotyledons</taxon>
        <taxon>Gunneridae</taxon>
        <taxon>Pentapetalae</taxon>
        <taxon>rosids</taxon>
        <taxon>fabids</taxon>
        <taxon>Malpighiales</taxon>
        <taxon>Salicaceae</taxon>
        <taxon>Saliceae</taxon>
        <taxon>Populus</taxon>
    </lineage>
</organism>
<comment type="caution">
    <text evidence="1">The sequence shown here is derived from an EMBL/GenBank/DDBJ whole genome shotgun (WGS) entry which is preliminary data.</text>
</comment>
<protein>
    <submittedName>
        <fullName evidence="1">Uncharacterized protein</fullName>
    </submittedName>
</protein>
<gene>
    <name evidence="1" type="ORF">POPTR_001G296450v4</name>
</gene>
<proteinExistence type="predicted"/>
<keyword evidence="2" id="KW-1185">Reference proteome</keyword>
<dbReference type="Proteomes" id="UP000006729">
    <property type="component" value="Chromosome 1"/>
</dbReference>
<reference evidence="1 2" key="1">
    <citation type="journal article" date="2006" name="Science">
        <title>The genome of black cottonwood, Populus trichocarpa (Torr. &amp; Gray).</title>
        <authorList>
            <person name="Tuskan G.A."/>
            <person name="Difazio S."/>
            <person name="Jansson S."/>
            <person name="Bohlmann J."/>
            <person name="Grigoriev I."/>
            <person name="Hellsten U."/>
            <person name="Putnam N."/>
            <person name="Ralph S."/>
            <person name="Rombauts S."/>
            <person name="Salamov A."/>
            <person name="Schein J."/>
            <person name="Sterck L."/>
            <person name="Aerts A."/>
            <person name="Bhalerao R.R."/>
            <person name="Bhalerao R.P."/>
            <person name="Blaudez D."/>
            <person name="Boerjan W."/>
            <person name="Brun A."/>
            <person name="Brunner A."/>
            <person name="Busov V."/>
            <person name="Campbell M."/>
            <person name="Carlson J."/>
            <person name="Chalot M."/>
            <person name="Chapman J."/>
            <person name="Chen G.L."/>
            <person name="Cooper D."/>
            <person name="Coutinho P.M."/>
            <person name="Couturier J."/>
            <person name="Covert S."/>
            <person name="Cronk Q."/>
            <person name="Cunningham R."/>
            <person name="Davis J."/>
            <person name="Degroeve S."/>
            <person name="Dejardin A."/>
            <person name="Depamphilis C."/>
            <person name="Detter J."/>
            <person name="Dirks B."/>
            <person name="Dubchak I."/>
            <person name="Duplessis S."/>
            <person name="Ehlting J."/>
            <person name="Ellis B."/>
            <person name="Gendler K."/>
            <person name="Goodstein D."/>
            <person name="Gribskov M."/>
            <person name="Grimwood J."/>
            <person name="Groover A."/>
            <person name="Gunter L."/>
            <person name="Hamberger B."/>
            <person name="Heinze B."/>
            <person name="Helariutta Y."/>
            <person name="Henrissat B."/>
            <person name="Holligan D."/>
            <person name="Holt R."/>
            <person name="Huang W."/>
            <person name="Islam-Faridi N."/>
            <person name="Jones S."/>
            <person name="Jones-Rhoades M."/>
            <person name="Jorgensen R."/>
            <person name="Joshi C."/>
            <person name="Kangasjarvi J."/>
            <person name="Karlsson J."/>
            <person name="Kelleher C."/>
            <person name="Kirkpatrick R."/>
            <person name="Kirst M."/>
            <person name="Kohler A."/>
            <person name="Kalluri U."/>
            <person name="Larimer F."/>
            <person name="Leebens-Mack J."/>
            <person name="Leple J.C."/>
            <person name="Locascio P."/>
            <person name="Lou Y."/>
            <person name="Lucas S."/>
            <person name="Martin F."/>
            <person name="Montanini B."/>
            <person name="Napoli C."/>
            <person name="Nelson D.R."/>
            <person name="Nelson C."/>
            <person name="Nieminen K."/>
            <person name="Nilsson O."/>
            <person name="Pereda V."/>
            <person name="Peter G."/>
            <person name="Philippe R."/>
            <person name="Pilate G."/>
            <person name="Poliakov A."/>
            <person name="Razumovskaya J."/>
            <person name="Richardson P."/>
            <person name="Rinaldi C."/>
            <person name="Ritland K."/>
            <person name="Rouze P."/>
            <person name="Ryaboy D."/>
            <person name="Schmutz J."/>
            <person name="Schrader J."/>
            <person name="Segerman B."/>
            <person name="Shin H."/>
            <person name="Siddiqui A."/>
            <person name="Sterky F."/>
            <person name="Terry A."/>
            <person name="Tsai C.J."/>
            <person name="Uberbacher E."/>
            <person name="Unneberg P."/>
            <person name="Vahala J."/>
            <person name="Wall K."/>
            <person name="Wessler S."/>
            <person name="Yang G."/>
            <person name="Yin T."/>
            <person name="Douglas C."/>
            <person name="Marra M."/>
            <person name="Sandberg G."/>
            <person name="Van de Peer Y."/>
            <person name="Rokhsar D."/>
        </authorList>
    </citation>
    <scope>NUCLEOTIDE SEQUENCE [LARGE SCALE GENOMIC DNA]</scope>
    <source>
        <strain evidence="2">cv. Nisqually</strain>
    </source>
</reference>
<accession>A0ACC0TM07</accession>
<evidence type="ECO:0000313" key="1">
    <source>
        <dbReference type="EMBL" id="KAI9402625.1"/>
    </source>
</evidence>